<organism evidence="3 4">
    <name type="scientific">Siccibacter turicensis</name>
    <dbReference type="NCBI Taxonomy" id="357233"/>
    <lineage>
        <taxon>Bacteria</taxon>
        <taxon>Pseudomonadati</taxon>
        <taxon>Pseudomonadota</taxon>
        <taxon>Gammaproteobacteria</taxon>
        <taxon>Enterobacterales</taxon>
        <taxon>Enterobacteriaceae</taxon>
        <taxon>Siccibacter</taxon>
    </lineage>
</organism>
<feature type="domain" description="Bacteriophage CI repressor N-terminal" evidence="1">
    <location>
        <begin position="15"/>
        <end position="77"/>
    </location>
</feature>
<proteinExistence type="predicted"/>
<sequence length="194" mass="21462">MADFNIDLSSDSASVLDRVIEAYGFPSKMMLAQHLDMAASSLSSRYKRGGFPADIVVRCMAETGVSLEWLATGKGEKHADQPSDILRLPRRKLVDGQLFDAGYAVFDKVFFRAGVPLPGDPFCLQDEKAQYVIDKTFDDIYDGEWLVNIEGKISVRSLIRIPVRKVRVSGVGTAFDCALEEIEVLGRVVITIIN</sequence>
<dbReference type="EMBL" id="PYEP01000008">
    <property type="protein sequence ID" value="PSN06259.1"/>
    <property type="molecule type" value="Genomic_DNA"/>
</dbReference>
<dbReference type="InterPro" id="IPR032499">
    <property type="entry name" value="Phage_CI_C"/>
</dbReference>
<dbReference type="RefSeq" id="WP_106878108.1">
    <property type="nucleotide sequence ID" value="NZ_DHYB01000017.1"/>
</dbReference>
<name>A0A2P8VFD4_9ENTR</name>
<keyword evidence="4" id="KW-1185">Reference proteome</keyword>
<reference evidence="3 4" key="1">
    <citation type="submission" date="2018-03" db="EMBL/GenBank/DDBJ databases">
        <title>Draft genome sequence of the first documented clinical Siccibacter turicensis isolate in Austria.</title>
        <authorList>
            <person name="Lepuschitz S."/>
            <person name="Pekard-Amenitsch S."/>
            <person name="Haunold R."/>
            <person name="Schill S."/>
            <person name="Mach R."/>
            <person name="Allerberger F."/>
            <person name="Ruppitsch W."/>
            <person name="Forsythe S.J."/>
        </authorList>
    </citation>
    <scope>NUCLEOTIDE SEQUENCE [LARGE SCALE GENOMIC DNA]</scope>
    <source>
        <strain evidence="3 4">6100069499-17</strain>
    </source>
</reference>
<dbReference type="Gene3D" id="2.10.109.10">
    <property type="entry name" value="Umud Fragment, subunit A"/>
    <property type="match status" value="1"/>
</dbReference>
<dbReference type="Pfam" id="PF07022">
    <property type="entry name" value="Phage_CI_repr"/>
    <property type="match status" value="1"/>
</dbReference>
<evidence type="ECO:0000259" key="2">
    <source>
        <dbReference type="Pfam" id="PF16452"/>
    </source>
</evidence>
<dbReference type="GO" id="GO:0051259">
    <property type="term" value="P:protein complex oligomerization"/>
    <property type="evidence" value="ECO:0007669"/>
    <property type="project" value="InterPro"/>
</dbReference>
<dbReference type="InterPro" id="IPR010982">
    <property type="entry name" value="Lambda_DNA-bd_dom_sf"/>
</dbReference>
<evidence type="ECO:0000259" key="1">
    <source>
        <dbReference type="Pfam" id="PF07022"/>
    </source>
</evidence>
<dbReference type="Gene3D" id="1.10.260.40">
    <property type="entry name" value="lambda repressor-like DNA-binding domains"/>
    <property type="match status" value="1"/>
</dbReference>
<dbReference type="AlphaFoldDB" id="A0A2P8VFD4"/>
<gene>
    <name evidence="3" type="ORF">C7G83_17120</name>
</gene>
<protein>
    <submittedName>
        <fullName evidence="3">Phage repressor protein</fullName>
    </submittedName>
</protein>
<dbReference type="GO" id="GO:0045892">
    <property type="term" value="P:negative regulation of DNA-templated transcription"/>
    <property type="evidence" value="ECO:0007669"/>
    <property type="project" value="InterPro"/>
</dbReference>
<dbReference type="GO" id="GO:0003677">
    <property type="term" value="F:DNA binding"/>
    <property type="evidence" value="ECO:0007669"/>
    <property type="project" value="InterPro"/>
</dbReference>
<evidence type="ECO:0000313" key="3">
    <source>
        <dbReference type="EMBL" id="PSN06259.1"/>
    </source>
</evidence>
<comment type="caution">
    <text evidence="3">The sequence shown here is derived from an EMBL/GenBank/DDBJ whole genome shotgun (WGS) entry which is preliminary data.</text>
</comment>
<dbReference type="Proteomes" id="UP000240212">
    <property type="component" value="Unassembled WGS sequence"/>
</dbReference>
<dbReference type="OrthoDB" id="7067028at2"/>
<feature type="domain" description="Bacteriophage CI repressor C-terminal" evidence="2">
    <location>
        <begin position="88"/>
        <end position="189"/>
    </location>
</feature>
<dbReference type="InterPro" id="IPR010744">
    <property type="entry name" value="Phage_CI_N"/>
</dbReference>
<accession>A0A2P8VFD4</accession>
<dbReference type="STRING" id="1388748.GCA_000463155_00670"/>
<evidence type="ECO:0000313" key="4">
    <source>
        <dbReference type="Proteomes" id="UP000240212"/>
    </source>
</evidence>
<dbReference type="Pfam" id="PF16452">
    <property type="entry name" value="Phage_CI_C"/>
    <property type="match status" value="1"/>
</dbReference>